<dbReference type="VEuPathDB" id="FungiDB:SCHCODRAFT_02481533"/>
<evidence type="ECO:0000256" key="7">
    <source>
        <dbReference type="ARBA" id="ARBA00023136"/>
    </source>
</evidence>
<dbReference type="GO" id="GO:0015031">
    <property type="term" value="P:protein transport"/>
    <property type="evidence" value="ECO:0007669"/>
    <property type="project" value="UniProtKB-KW"/>
</dbReference>
<feature type="region of interest" description="Disordered" evidence="12">
    <location>
        <begin position="63"/>
        <end position="93"/>
    </location>
</feature>
<dbReference type="GO" id="GO:0006891">
    <property type="term" value="P:intra-Golgi vesicle-mediated transport"/>
    <property type="evidence" value="ECO:0007669"/>
    <property type="project" value="UniProtKB-UniRule"/>
</dbReference>
<comment type="subunit">
    <text evidence="10">Component of the conserved oligomeric Golgi complex.</text>
</comment>
<name>D8PTZ0_SCHCM</name>
<dbReference type="EMBL" id="GL377303">
    <property type="protein sequence ID" value="EFJ00670.1"/>
    <property type="molecule type" value="Genomic_DNA"/>
</dbReference>
<keyword evidence="5 10" id="KW-0653">Protein transport</keyword>
<evidence type="ECO:0000256" key="3">
    <source>
        <dbReference type="ARBA" id="ARBA00020973"/>
    </source>
</evidence>
<comment type="similarity">
    <text evidence="2 10">Belongs to the COG6 family.</text>
</comment>
<evidence type="ECO:0000259" key="13">
    <source>
        <dbReference type="Pfam" id="PF06419"/>
    </source>
</evidence>
<feature type="compositionally biased region" description="Polar residues" evidence="12">
    <location>
        <begin position="11"/>
        <end position="25"/>
    </location>
</feature>
<dbReference type="SMART" id="SM01087">
    <property type="entry name" value="COG6"/>
    <property type="match status" value="1"/>
</dbReference>
<evidence type="ECO:0000256" key="1">
    <source>
        <dbReference type="ARBA" id="ARBA00004395"/>
    </source>
</evidence>
<dbReference type="Pfam" id="PF06419">
    <property type="entry name" value="COG6_N"/>
    <property type="match status" value="1"/>
</dbReference>
<dbReference type="HOGENOM" id="CLU_011361_2_0_1"/>
<dbReference type="eggNOG" id="KOG3758">
    <property type="taxonomic scope" value="Eukaryota"/>
</dbReference>
<evidence type="ECO:0000256" key="2">
    <source>
        <dbReference type="ARBA" id="ARBA00011023"/>
    </source>
</evidence>
<dbReference type="InterPro" id="IPR048368">
    <property type="entry name" value="COG6_N"/>
</dbReference>
<dbReference type="InterPro" id="IPR048369">
    <property type="entry name" value="COG6_C"/>
</dbReference>
<keyword evidence="11" id="KW-0175">Coiled coil</keyword>
<comment type="subcellular location">
    <subcellularLocation>
        <location evidence="1 10">Golgi apparatus membrane</location>
        <topology evidence="1 10">Peripheral membrane protein</topology>
    </subcellularLocation>
</comment>
<evidence type="ECO:0000256" key="6">
    <source>
        <dbReference type="ARBA" id="ARBA00023034"/>
    </source>
</evidence>
<evidence type="ECO:0000256" key="4">
    <source>
        <dbReference type="ARBA" id="ARBA00022448"/>
    </source>
</evidence>
<gene>
    <name evidence="15" type="ORF">SCHCODRAFT_255817</name>
</gene>
<evidence type="ECO:0000256" key="12">
    <source>
        <dbReference type="SAM" id="MobiDB-lite"/>
    </source>
</evidence>
<dbReference type="InParanoid" id="D8PTZ0"/>
<dbReference type="FunCoup" id="D8PTZ0">
    <property type="interactions" value="279"/>
</dbReference>
<keyword evidence="7 10" id="KW-0472">Membrane</keyword>
<keyword evidence="16" id="KW-1185">Reference proteome</keyword>
<evidence type="ECO:0000256" key="10">
    <source>
        <dbReference type="RuleBase" id="RU365075"/>
    </source>
</evidence>
<organism evidence="16">
    <name type="scientific">Schizophyllum commune (strain H4-8 / FGSC 9210)</name>
    <name type="common">Split gill fungus</name>
    <dbReference type="NCBI Taxonomy" id="578458"/>
    <lineage>
        <taxon>Eukaryota</taxon>
        <taxon>Fungi</taxon>
        <taxon>Dikarya</taxon>
        <taxon>Basidiomycota</taxon>
        <taxon>Agaricomycotina</taxon>
        <taxon>Agaricomycetes</taxon>
        <taxon>Agaricomycetidae</taxon>
        <taxon>Agaricales</taxon>
        <taxon>Schizophyllaceae</taxon>
        <taxon>Schizophyllum</taxon>
    </lineage>
</organism>
<dbReference type="OMA" id="HSCLDFF"/>
<feature type="region of interest" description="Disordered" evidence="12">
    <location>
        <begin position="1"/>
        <end position="27"/>
    </location>
</feature>
<proteinExistence type="inferred from homology"/>
<evidence type="ECO:0000256" key="9">
    <source>
        <dbReference type="ARBA" id="ARBA00043873"/>
    </source>
</evidence>
<keyword evidence="4 10" id="KW-0813">Transport</keyword>
<dbReference type="Pfam" id="PF20653">
    <property type="entry name" value="COG6_C"/>
    <property type="match status" value="1"/>
</dbReference>
<comment type="function">
    <text evidence="9">Acts as a component of the peripheral membrane COG complex that is involved in intra-Golgi protein trafficking. COG is located at the cis-Golgi, and regulates tethering of retrograde intra-Golgi vesicles and possibly a number of other membrane trafficking events.</text>
</comment>
<evidence type="ECO:0000256" key="11">
    <source>
        <dbReference type="SAM" id="Coils"/>
    </source>
</evidence>
<reference evidence="15 16" key="1">
    <citation type="journal article" date="2010" name="Nat. Biotechnol.">
        <title>Genome sequence of the model mushroom Schizophyllum commune.</title>
        <authorList>
            <person name="Ohm R.A."/>
            <person name="de Jong J.F."/>
            <person name="Lugones L.G."/>
            <person name="Aerts A."/>
            <person name="Kothe E."/>
            <person name="Stajich J.E."/>
            <person name="de Vries R.P."/>
            <person name="Record E."/>
            <person name="Levasseur A."/>
            <person name="Baker S.E."/>
            <person name="Bartholomew K.A."/>
            <person name="Coutinho P.M."/>
            <person name="Erdmann S."/>
            <person name="Fowler T.J."/>
            <person name="Gathman A.C."/>
            <person name="Lombard V."/>
            <person name="Henrissat B."/>
            <person name="Knabe N."/>
            <person name="Kuees U."/>
            <person name="Lilly W.W."/>
            <person name="Lindquist E."/>
            <person name="Lucas S."/>
            <person name="Magnuson J.K."/>
            <person name="Piumi F."/>
            <person name="Raudaskoski M."/>
            <person name="Salamov A."/>
            <person name="Schmutz J."/>
            <person name="Schwarze F.W.M.R."/>
            <person name="vanKuyk P.A."/>
            <person name="Horton J.S."/>
            <person name="Grigoriev I.V."/>
            <person name="Woesten H.A.B."/>
        </authorList>
    </citation>
    <scope>NUCLEOTIDE SEQUENCE [LARGE SCALE GENOMIC DNA]</scope>
    <source>
        <strain evidence="16">H4-8 / FGSC 9210</strain>
    </source>
</reference>
<dbReference type="InterPro" id="IPR010490">
    <property type="entry name" value="COG6"/>
</dbReference>
<feature type="domain" description="Conserved Oligomeric Golgi complex subunit 6 C-terminal" evidence="14">
    <location>
        <begin position="237"/>
        <end position="684"/>
    </location>
</feature>
<comment type="function">
    <text evidence="10">Acts as component of the peripheral membrane COG complex that is involved in intra-Golgi protein trafficking. COG is located at the cis-Golgi, and regulates tethering of retrograde intra-Golgi vesicles and possibly a number of other membrane trafficking events.</text>
</comment>
<protein>
    <recommendedName>
        <fullName evidence="3 10">Conserved oligomeric Golgi complex subunit 6</fullName>
        <shortName evidence="10">COG complex subunit 6</shortName>
    </recommendedName>
    <alternativeName>
        <fullName evidence="8 10">Component of oligomeric Golgi complex 6</fullName>
    </alternativeName>
</protein>
<evidence type="ECO:0000313" key="16">
    <source>
        <dbReference type="Proteomes" id="UP000007431"/>
    </source>
</evidence>
<feature type="domain" description="Conserved oligomeric complex COG6 N-terminal" evidence="13">
    <location>
        <begin position="97"/>
        <end position="202"/>
    </location>
</feature>
<keyword evidence="6 10" id="KW-0333">Golgi apparatus</keyword>
<sequence length="711" mass="79541">MATIARPPALSSESRVPSSSAQPKNPVSLRLYKVLSTRFDDESTREALQTLSELYTALSKGKEIARQEEPDADHDDEVPQPPQAKDVSLKELIPGESAARARKHLRKDMESKLAEGSRAFLQAFAEVDQKLDGLQAHVAAMRVACDEAEAQLKLTDDASRTLLERASNLRDERNEVESKRSIVSLFLDRFTLSDEEAEALTSRDVPVGPRFFAAMDKTQRIRDDCRVLMAGEDGPTQAGLDIMSATSTRLEAGYDKILRWCTYEFTALRDTHIEVPPNLSEAVRRLRDRPELLTSALTTLAQTRSQTLMDAFLAALTRGGPGGLPRPIELHAHDPLRYVGDMLAWVHQAIAAEREFLEGLFGVGGDGRMVGSVRRFDEATEEEGWIRELMDLGVAKLCVPLKESCIVSYKITNLLQFYMLTMQRTISEQALLSKTLQEIMEIAYQVFYDTVDNLGRALLRNTLDFDDPSLTPPLVILDHAQILREIMAVYQSSLAGDEDANEDQTGAHILDAMLDPAVEMCLKASEDKKALRPKWDREVFVLNCLTFLDGVLEPFAFTAKKRNALQQLIREHVAALTEEHYHDIMVDAGLYDAVQTCEHPPTDEPLSRLPTTRPSDLQTALHTFALWLSGLEVVDSPRLAQLAGQRLASEVHRAALRRMAYAYRNLCAAVRRPKNKYEAASTLLGGERPFGQVHLLWQIFGFGEEEEEKGE</sequence>
<evidence type="ECO:0000256" key="5">
    <source>
        <dbReference type="ARBA" id="ARBA00022927"/>
    </source>
</evidence>
<dbReference type="STRING" id="578458.D8PTZ0"/>
<dbReference type="AlphaFoldDB" id="D8PTZ0"/>
<dbReference type="GO" id="GO:0000139">
    <property type="term" value="C:Golgi membrane"/>
    <property type="evidence" value="ECO:0007669"/>
    <property type="project" value="UniProtKB-SubCell"/>
</dbReference>
<evidence type="ECO:0000313" key="15">
    <source>
        <dbReference type="EMBL" id="EFJ00670.1"/>
    </source>
</evidence>
<dbReference type="GO" id="GO:0017119">
    <property type="term" value="C:Golgi transport complex"/>
    <property type="evidence" value="ECO:0007669"/>
    <property type="project" value="UniProtKB-UniRule"/>
</dbReference>
<dbReference type="PANTHER" id="PTHR21506">
    <property type="entry name" value="COMPONENT OF OLIGOMERIC GOLGI COMPLEX 6"/>
    <property type="match status" value="1"/>
</dbReference>
<dbReference type="Proteomes" id="UP000007431">
    <property type="component" value="Unassembled WGS sequence"/>
</dbReference>
<evidence type="ECO:0000259" key="14">
    <source>
        <dbReference type="Pfam" id="PF20653"/>
    </source>
</evidence>
<evidence type="ECO:0000256" key="8">
    <source>
        <dbReference type="ARBA" id="ARBA00031348"/>
    </source>
</evidence>
<accession>D8PTZ0</accession>
<dbReference type="PANTHER" id="PTHR21506:SF0">
    <property type="entry name" value="CONSERVED OLIGOMERIC GOLGI COMPLEX SUBUNIT 6"/>
    <property type="match status" value="1"/>
</dbReference>
<feature type="coiled-coil region" evidence="11">
    <location>
        <begin position="131"/>
        <end position="179"/>
    </location>
</feature>